<feature type="signal peptide" evidence="1">
    <location>
        <begin position="1"/>
        <end position="22"/>
    </location>
</feature>
<evidence type="ECO:0000313" key="4">
    <source>
        <dbReference type="Proteomes" id="UP001487740"/>
    </source>
</evidence>
<proteinExistence type="predicted"/>
<evidence type="ECO:0000313" key="3">
    <source>
        <dbReference type="EMBL" id="KAK8389853.1"/>
    </source>
</evidence>
<gene>
    <name evidence="3" type="ORF">O3P69_009092</name>
</gene>
<keyword evidence="1" id="KW-0732">Signal</keyword>
<feature type="domain" description="Chitin-binding type-2" evidence="2">
    <location>
        <begin position="36"/>
        <end position="88"/>
    </location>
</feature>
<dbReference type="GO" id="GO:0005576">
    <property type="term" value="C:extracellular region"/>
    <property type="evidence" value="ECO:0007669"/>
    <property type="project" value="InterPro"/>
</dbReference>
<feature type="chain" id="PRO_5043721280" description="Chitin-binding type-2 domain-containing protein" evidence="1">
    <location>
        <begin position="23"/>
        <end position="88"/>
    </location>
</feature>
<keyword evidence="4" id="KW-1185">Reference proteome</keyword>
<reference evidence="3 4" key="1">
    <citation type="submission" date="2023-03" db="EMBL/GenBank/DDBJ databases">
        <title>High-quality genome of Scylla paramamosain provides insights in environmental adaptation.</title>
        <authorList>
            <person name="Zhang L."/>
        </authorList>
    </citation>
    <scope>NUCLEOTIDE SEQUENCE [LARGE SCALE GENOMIC DNA]</scope>
    <source>
        <strain evidence="3">LZ_2023a</strain>
        <tissue evidence="3">Muscle</tissue>
    </source>
</reference>
<dbReference type="EMBL" id="JARAKH010000027">
    <property type="protein sequence ID" value="KAK8389853.1"/>
    <property type="molecule type" value="Genomic_DNA"/>
</dbReference>
<sequence length="88" mass="9843">MHASTLALALVSCLALLHGATAACERPNCAVIEGHEVRCSNLNSWHEYHPHPTNSHLYVQCTTYGPQVMKCPLHTVWNQDISICVYER</sequence>
<dbReference type="Gene3D" id="2.170.140.10">
    <property type="entry name" value="Chitin binding domain"/>
    <property type="match status" value="1"/>
</dbReference>
<dbReference type="InterPro" id="IPR036508">
    <property type="entry name" value="Chitin-bd_dom_sf"/>
</dbReference>
<dbReference type="PROSITE" id="PS50940">
    <property type="entry name" value="CHIT_BIND_II"/>
    <property type="match status" value="1"/>
</dbReference>
<name>A0AAW0TS24_SCYPA</name>
<comment type="caution">
    <text evidence="3">The sequence shown here is derived from an EMBL/GenBank/DDBJ whole genome shotgun (WGS) entry which is preliminary data.</text>
</comment>
<dbReference type="InterPro" id="IPR002557">
    <property type="entry name" value="Chitin-bd_dom"/>
</dbReference>
<dbReference type="Proteomes" id="UP001487740">
    <property type="component" value="Unassembled WGS sequence"/>
</dbReference>
<accession>A0AAW0TS24</accession>
<dbReference type="GO" id="GO:0008061">
    <property type="term" value="F:chitin binding"/>
    <property type="evidence" value="ECO:0007669"/>
    <property type="project" value="InterPro"/>
</dbReference>
<protein>
    <recommendedName>
        <fullName evidence="2">Chitin-binding type-2 domain-containing protein</fullName>
    </recommendedName>
</protein>
<evidence type="ECO:0000259" key="2">
    <source>
        <dbReference type="PROSITE" id="PS50940"/>
    </source>
</evidence>
<dbReference type="SUPFAM" id="SSF57625">
    <property type="entry name" value="Invertebrate chitin-binding proteins"/>
    <property type="match status" value="1"/>
</dbReference>
<organism evidence="3 4">
    <name type="scientific">Scylla paramamosain</name>
    <name type="common">Mud crab</name>
    <dbReference type="NCBI Taxonomy" id="85552"/>
    <lineage>
        <taxon>Eukaryota</taxon>
        <taxon>Metazoa</taxon>
        <taxon>Ecdysozoa</taxon>
        <taxon>Arthropoda</taxon>
        <taxon>Crustacea</taxon>
        <taxon>Multicrustacea</taxon>
        <taxon>Malacostraca</taxon>
        <taxon>Eumalacostraca</taxon>
        <taxon>Eucarida</taxon>
        <taxon>Decapoda</taxon>
        <taxon>Pleocyemata</taxon>
        <taxon>Brachyura</taxon>
        <taxon>Eubrachyura</taxon>
        <taxon>Portunoidea</taxon>
        <taxon>Portunidae</taxon>
        <taxon>Portuninae</taxon>
        <taxon>Scylla</taxon>
    </lineage>
</organism>
<dbReference type="Pfam" id="PF01607">
    <property type="entry name" value="CBM_14"/>
    <property type="match status" value="1"/>
</dbReference>
<dbReference type="AlphaFoldDB" id="A0AAW0TS24"/>
<evidence type="ECO:0000256" key="1">
    <source>
        <dbReference type="SAM" id="SignalP"/>
    </source>
</evidence>